<gene>
    <name evidence="2" type="ORF">AVEN_210631_1</name>
</gene>
<protein>
    <submittedName>
        <fullName evidence="2">Uncharacterized protein</fullName>
    </submittedName>
</protein>
<feature type="region of interest" description="Disordered" evidence="1">
    <location>
        <begin position="22"/>
        <end position="49"/>
    </location>
</feature>
<feature type="region of interest" description="Disordered" evidence="1">
    <location>
        <begin position="65"/>
        <end position="96"/>
    </location>
</feature>
<evidence type="ECO:0000313" key="3">
    <source>
        <dbReference type="Proteomes" id="UP000499080"/>
    </source>
</evidence>
<comment type="caution">
    <text evidence="2">The sequence shown here is derived from an EMBL/GenBank/DDBJ whole genome shotgun (WGS) entry which is preliminary data.</text>
</comment>
<dbReference type="Proteomes" id="UP000499080">
    <property type="component" value="Unassembled WGS sequence"/>
</dbReference>
<evidence type="ECO:0000256" key="1">
    <source>
        <dbReference type="SAM" id="MobiDB-lite"/>
    </source>
</evidence>
<evidence type="ECO:0000313" key="2">
    <source>
        <dbReference type="EMBL" id="GBM94870.1"/>
    </source>
</evidence>
<dbReference type="AlphaFoldDB" id="A0A4Y2JXS9"/>
<reference evidence="2 3" key="1">
    <citation type="journal article" date="2019" name="Sci. Rep.">
        <title>Orb-weaving spider Araneus ventricosus genome elucidates the spidroin gene catalogue.</title>
        <authorList>
            <person name="Kono N."/>
            <person name="Nakamura H."/>
            <person name="Ohtoshi R."/>
            <person name="Moran D.A.P."/>
            <person name="Shinohara A."/>
            <person name="Yoshida Y."/>
            <person name="Fujiwara M."/>
            <person name="Mori M."/>
            <person name="Tomita M."/>
            <person name="Arakawa K."/>
        </authorList>
    </citation>
    <scope>NUCLEOTIDE SEQUENCE [LARGE SCALE GENOMIC DNA]</scope>
</reference>
<sequence length="96" mass="9883">MYPRNYGLKKCARLYGCGGLVAGSRPRDRMAAGSKPDSTEDPPCMGPAAAATKCPPAGVASQLAQVSSSSSDCGSKLRGPSLNNPRVASKRDVNIT</sequence>
<dbReference type="EMBL" id="BGPR01004005">
    <property type="protein sequence ID" value="GBM94870.1"/>
    <property type="molecule type" value="Genomic_DNA"/>
</dbReference>
<organism evidence="2 3">
    <name type="scientific">Araneus ventricosus</name>
    <name type="common">Orbweaver spider</name>
    <name type="synonym">Epeira ventricosa</name>
    <dbReference type="NCBI Taxonomy" id="182803"/>
    <lineage>
        <taxon>Eukaryota</taxon>
        <taxon>Metazoa</taxon>
        <taxon>Ecdysozoa</taxon>
        <taxon>Arthropoda</taxon>
        <taxon>Chelicerata</taxon>
        <taxon>Arachnida</taxon>
        <taxon>Araneae</taxon>
        <taxon>Araneomorphae</taxon>
        <taxon>Entelegynae</taxon>
        <taxon>Araneoidea</taxon>
        <taxon>Araneidae</taxon>
        <taxon>Araneus</taxon>
    </lineage>
</organism>
<proteinExistence type="predicted"/>
<keyword evidence="3" id="KW-1185">Reference proteome</keyword>
<name>A0A4Y2JXS9_ARAVE</name>
<accession>A0A4Y2JXS9</accession>